<proteinExistence type="predicted"/>
<dbReference type="PANTHER" id="PTHR42709:SF6">
    <property type="entry name" value="UNDECAPRENYL PHOSPHATE TRANSPORTER A"/>
    <property type="match status" value="1"/>
</dbReference>
<feature type="transmembrane region" description="Helical" evidence="6">
    <location>
        <begin position="164"/>
        <end position="185"/>
    </location>
</feature>
<dbReference type="PANTHER" id="PTHR42709">
    <property type="entry name" value="ALKALINE PHOSPHATASE LIKE PROTEIN"/>
    <property type="match status" value="1"/>
</dbReference>
<evidence type="ECO:0000256" key="6">
    <source>
        <dbReference type="SAM" id="Phobius"/>
    </source>
</evidence>
<feature type="domain" description="VTT" evidence="7">
    <location>
        <begin position="55"/>
        <end position="150"/>
    </location>
</feature>
<dbReference type="EMBL" id="CP010028">
    <property type="protein sequence ID" value="AIZ45341.1"/>
    <property type="molecule type" value="Genomic_DNA"/>
</dbReference>
<keyword evidence="2" id="KW-1003">Cell membrane</keyword>
<dbReference type="InterPro" id="IPR032816">
    <property type="entry name" value="VTT_dom"/>
</dbReference>
<evidence type="ECO:0000256" key="4">
    <source>
        <dbReference type="ARBA" id="ARBA00022989"/>
    </source>
</evidence>
<dbReference type="Pfam" id="PF09335">
    <property type="entry name" value="VTT_dom"/>
    <property type="match status" value="1"/>
</dbReference>
<name>A0A0A7KGR6_9DEIO</name>
<evidence type="ECO:0000256" key="2">
    <source>
        <dbReference type="ARBA" id="ARBA00022475"/>
    </source>
</evidence>
<feature type="transmembrane region" description="Helical" evidence="6">
    <location>
        <begin position="133"/>
        <end position="152"/>
    </location>
</feature>
<evidence type="ECO:0000256" key="5">
    <source>
        <dbReference type="ARBA" id="ARBA00023136"/>
    </source>
</evidence>
<dbReference type="KEGG" id="dsw:QR90_09895"/>
<accession>A0A0A7KGR6</accession>
<feature type="transmembrane region" description="Helical" evidence="6">
    <location>
        <begin position="53"/>
        <end position="75"/>
    </location>
</feature>
<dbReference type="Proteomes" id="UP000030634">
    <property type="component" value="Chromosome"/>
</dbReference>
<dbReference type="InterPro" id="IPR051311">
    <property type="entry name" value="DedA_domain"/>
</dbReference>
<protein>
    <submittedName>
        <fullName evidence="8">Alkaline phosphatase</fullName>
    </submittedName>
</protein>
<dbReference type="GO" id="GO:0005886">
    <property type="term" value="C:plasma membrane"/>
    <property type="evidence" value="ECO:0007669"/>
    <property type="project" value="UniProtKB-SubCell"/>
</dbReference>
<dbReference type="AlphaFoldDB" id="A0A0A7KGR6"/>
<organism evidence="8 9">
    <name type="scientific">Deinococcus radiopugnans</name>
    <dbReference type="NCBI Taxonomy" id="57497"/>
    <lineage>
        <taxon>Bacteria</taxon>
        <taxon>Thermotogati</taxon>
        <taxon>Deinococcota</taxon>
        <taxon>Deinococci</taxon>
        <taxon>Deinococcales</taxon>
        <taxon>Deinococcaceae</taxon>
        <taxon>Deinococcus</taxon>
    </lineage>
</organism>
<gene>
    <name evidence="8" type="ORF">QR90_09895</name>
</gene>
<keyword evidence="5 6" id="KW-0472">Membrane</keyword>
<dbReference type="RefSeq" id="WP_039684217.1">
    <property type="nucleotide sequence ID" value="NZ_CP010028.1"/>
</dbReference>
<feature type="transmembrane region" description="Helical" evidence="6">
    <location>
        <begin position="20"/>
        <end position="41"/>
    </location>
</feature>
<evidence type="ECO:0000256" key="3">
    <source>
        <dbReference type="ARBA" id="ARBA00022692"/>
    </source>
</evidence>
<evidence type="ECO:0000313" key="8">
    <source>
        <dbReference type="EMBL" id="AIZ45341.1"/>
    </source>
</evidence>
<keyword evidence="3 6" id="KW-0812">Transmembrane</keyword>
<dbReference type="HOGENOM" id="CLU_1254237_0_0_0"/>
<evidence type="ECO:0000313" key="9">
    <source>
        <dbReference type="Proteomes" id="UP000030634"/>
    </source>
</evidence>
<sequence length="195" mass="20744">MNLSNWITNVDPAVLNYSTFGLMALEGAGIPGVPGVLPMLAQASAIDAGHTTLTAAIAWGVLGNWLGSLLGYAAARWGGQHLPQSWRENPRMERAGALLGHYGAPLVIVSRTIGSLRTPVTVLCGLSRFPLPAYVLLSLLGALLHVGVWQTALWRFGPVIVPQVAHWGTQIGLGAAALLLIVWLWRTYGGGRVRL</sequence>
<keyword evidence="4 6" id="KW-1133">Transmembrane helix</keyword>
<reference evidence="9" key="1">
    <citation type="submission" date="2014-11" db="EMBL/GenBank/DDBJ databases">
        <title>Hymenobacter sp. DG25B genome submission.</title>
        <authorList>
            <person name="Jung H.-Y."/>
            <person name="Kim M.K."/>
            <person name="Srinivasan S."/>
            <person name="Lim S."/>
        </authorList>
    </citation>
    <scope>NUCLEOTIDE SEQUENCE [LARGE SCALE GENOMIC DNA]</scope>
    <source>
        <strain evidence="9">DY59</strain>
    </source>
</reference>
<evidence type="ECO:0000256" key="1">
    <source>
        <dbReference type="ARBA" id="ARBA00004651"/>
    </source>
</evidence>
<dbReference type="STRING" id="1182571.QR90_09895"/>
<evidence type="ECO:0000259" key="7">
    <source>
        <dbReference type="Pfam" id="PF09335"/>
    </source>
</evidence>
<comment type="subcellular location">
    <subcellularLocation>
        <location evidence="1">Cell membrane</location>
        <topology evidence="1">Multi-pass membrane protein</topology>
    </subcellularLocation>
</comment>